<evidence type="ECO:0000256" key="1">
    <source>
        <dbReference type="ARBA" id="ARBA00022676"/>
    </source>
</evidence>
<name>A0A4V0Z7V3_9FIRM</name>
<dbReference type="InterPro" id="IPR002495">
    <property type="entry name" value="Glyco_trans_8"/>
</dbReference>
<dbReference type="SUPFAM" id="SSF53448">
    <property type="entry name" value="Nucleotide-diphospho-sugar transferases"/>
    <property type="match status" value="1"/>
</dbReference>
<dbReference type="InterPro" id="IPR050748">
    <property type="entry name" value="Glycosyltrans_8_dom-fam"/>
</dbReference>
<evidence type="ECO:0000313" key="5">
    <source>
        <dbReference type="Proteomes" id="UP000289794"/>
    </source>
</evidence>
<evidence type="ECO:0000313" key="4">
    <source>
        <dbReference type="EMBL" id="QBE98098.1"/>
    </source>
</evidence>
<dbReference type="CDD" id="cd04194">
    <property type="entry name" value="GT8_A4GalT_like"/>
    <property type="match status" value="1"/>
</dbReference>
<organism evidence="4 5">
    <name type="scientific">Blautia producta</name>
    <dbReference type="NCBI Taxonomy" id="33035"/>
    <lineage>
        <taxon>Bacteria</taxon>
        <taxon>Bacillati</taxon>
        <taxon>Bacillota</taxon>
        <taxon>Clostridia</taxon>
        <taxon>Lachnospirales</taxon>
        <taxon>Lachnospiraceae</taxon>
        <taxon>Blautia</taxon>
    </lineage>
</organism>
<sequence length="273" mass="32393">MPNDNINLLVTFDENYMEPFWTMLKSVSINNPGEHFRIYLLHSSIPQEKLQWLIEKCTSMSIHLTPLRINRSFFQSAPLTDRYPQEMYYRLLAPCLLPYELERIIYLDPDILIINPLRPLWEMDLEDNAFAAASHMGVMNFMNGINRVRLDTGHDYYNTGVILIDLNKARLLVKPDDIFSSVRKHAAELLLPDQDVFNYLYGTQTLPLKDEIWNYDTRFFSGYMFRSKGNYTMTWIMQNTVVLHFCGKKKPWSDDYIKQFDALYKHYMWLANQ</sequence>
<dbReference type="Gene3D" id="3.90.550.10">
    <property type="entry name" value="Spore Coat Polysaccharide Biosynthesis Protein SpsA, Chain A"/>
    <property type="match status" value="1"/>
</dbReference>
<proteinExistence type="predicted"/>
<keyword evidence="2" id="KW-0808">Transferase</keyword>
<dbReference type="KEGG" id="bpro:PMF13cell1_03664"/>
<gene>
    <name evidence="4" type="primary">gspA_1</name>
    <name evidence="4" type="ORF">PMF13cell1_03664</name>
</gene>
<dbReference type="PANTHER" id="PTHR13778">
    <property type="entry name" value="GLYCOSYLTRANSFERASE 8 DOMAIN-CONTAINING PROTEIN"/>
    <property type="match status" value="1"/>
</dbReference>
<dbReference type="AlphaFoldDB" id="A0A4V0Z7V3"/>
<dbReference type="GO" id="GO:0046872">
    <property type="term" value="F:metal ion binding"/>
    <property type="evidence" value="ECO:0007669"/>
    <property type="project" value="UniProtKB-KW"/>
</dbReference>
<dbReference type="Pfam" id="PF01501">
    <property type="entry name" value="Glyco_transf_8"/>
    <property type="match status" value="1"/>
</dbReference>
<evidence type="ECO:0000256" key="3">
    <source>
        <dbReference type="ARBA" id="ARBA00022723"/>
    </source>
</evidence>
<dbReference type="EMBL" id="CP035945">
    <property type="protein sequence ID" value="QBE98098.1"/>
    <property type="molecule type" value="Genomic_DNA"/>
</dbReference>
<evidence type="ECO:0000256" key="2">
    <source>
        <dbReference type="ARBA" id="ARBA00022679"/>
    </source>
</evidence>
<dbReference type="RefSeq" id="WP_130181642.1">
    <property type="nucleotide sequence ID" value="NZ_CP035945.1"/>
</dbReference>
<keyword evidence="1" id="KW-0328">Glycosyltransferase</keyword>
<keyword evidence="3" id="KW-0479">Metal-binding</keyword>
<reference evidence="4 5" key="1">
    <citation type="submission" date="2019-01" db="EMBL/GenBank/DDBJ databases">
        <title>PMF-metabolizing Aryl O-demethylase.</title>
        <authorList>
            <person name="Kim M."/>
        </authorList>
    </citation>
    <scope>NUCLEOTIDE SEQUENCE [LARGE SCALE GENOMIC DNA]</scope>
    <source>
        <strain evidence="4 5">PMF1</strain>
    </source>
</reference>
<protein>
    <submittedName>
        <fullName evidence="4">General stress protein A</fullName>
    </submittedName>
</protein>
<dbReference type="PANTHER" id="PTHR13778:SF47">
    <property type="entry name" value="LIPOPOLYSACCHARIDE 1,3-GALACTOSYLTRANSFERASE"/>
    <property type="match status" value="1"/>
</dbReference>
<dbReference type="InterPro" id="IPR029044">
    <property type="entry name" value="Nucleotide-diphossugar_trans"/>
</dbReference>
<accession>A0A4V0Z7V3</accession>
<dbReference type="Proteomes" id="UP000289794">
    <property type="component" value="Chromosome"/>
</dbReference>
<dbReference type="GO" id="GO:0016757">
    <property type="term" value="F:glycosyltransferase activity"/>
    <property type="evidence" value="ECO:0007669"/>
    <property type="project" value="UniProtKB-KW"/>
</dbReference>